<keyword evidence="2" id="KW-1185">Reference proteome</keyword>
<gene>
    <name evidence="1" type="ORF">N7532_010080</name>
</gene>
<organism evidence="1 2">
    <name type="scientific">Penicillium argentinense</name>
    <dbReference type="NCBI Taxonomy" id="1131581"/>
    <lineage>
        <taxon>Eukaryota</taxon>
        <taxon>Fungi</taxon>
        <taxon>Dikarya</taxon>
        <taxon>Ascomycota</taxon>
        <taxon>Pezizomycotina</taxon>
        <taxon>Eurotiomycetes</taxon>
        <taxon>Eurotiomycetidae</taxon>
        <taxon>Eurotiales</taxon>
        <taxon>Aspergillaceae</taxon>
        <taxon>Penicillium</taxon>
    </lineage>
</organism>
<name>A0A9W9EP46_9EURO</name>
<dbReference type="PANTHER" id="PTHR37012">
    <property type="entry name" value="B-ZIP TRANSCRIPTION FACTOR (EUROFUNG)-RELATED"/>
    <property type="match status" value="1"/>
</dbReference>
<dbReference type="EMBL" id="JAPQKI010000010">
    <property type="protein sequence ID" value="KAJ5085309.1"/>
    <property type="molecule type" value="Genomic_DNA"/>
</dbReference>
<proteinExistence type="predicted"/>
<evidence type="ECO:0000313" key="1">
    <source>
        <dbReference type="EMBL" id="KAJ5085309.1"/>
    </source>
</evidence>
<reference evidence="1" key="1">
    <citation type="submission" date="2022-11" db="EMBL/GenBank/DDBJ databases">
        <authorList>
            <person name="Petersen C."/>
        </authorList>
    </citation>
    <scope>NUCLEOTIDE SEQUENCE</scope>
    <source>
        <strain evidence="1">IBT 30761</strain>
    </source>
</reference>
<comment type="caution">
    <text evidence="1">The sequence shown here is derived from an EMBL/GenBank/DDBJ whole genome shotgun (WGS) entry which is preliminary data.</text>
</comment>
<sequence length="201" mass="23648">MDCFCYGSLRLLLDAHVAIQQDKLDAQIYPRTPKISNLLLLENDTNPVIQFLGRIMKRLGPATVVDTVAVYLIVYRLLRWRVYPVDETYQDIPVWYRPSTLQLTQPHALCIDFLAWPDLREYLISTLDPVQRVSFTKAIGESITVDWPSGREYLIRNDHGESILNSEFEEHIYEFKNWKLRRKPWGEKYPNLTHLVNIIDE</sequence>
<dbReference type="InterPro" id="IPR021833">
    <property type="entry name" value="DUF3425"/>
</dbReference>
<dbReference type="AlphaFoldDB" id="A0A9W9EP46"/>
<reference evidence="1" key="2">
    <citation type="journal article" date="2023" name="IMA Fungus">
        <title>Comparative genomic study of the Penicillium genus elucidates a diverse pangenome and 15 lateral gene transfer events.</title>
        <authorList>
            <person name="Petersen C."/>
            <person name="Sorensen T."/>
            <person name="Nielsen M.R."/>
            <person name="Sondergaard T.E."/>
            <person name="Sorensen J.L."/>
            <person name="Fitzpatrick D.A."/>
            <person name="Frisvad J.C."/>
            <person name="Nielsen K.L."/>
        </authorList>
    </citation>
    <scope>NUCLEOTIDE SEQUENCE</scope>
    <source>
        <strain evidence="1">IBT 30761</strain>
    </source>
</reference>
<dbReference type="OrthoDB" id="4161589at2759"/>
<dbReference type="Pfam" id="PF11905">
    <property type="entry name" value="DUF3425"/>
    <property type="match status" value="1"/>
</dbReference>
<accession>A0A9W9EP46</accession>
<dbReference type="PANTHER" id="PTHR37012:SF2">
    <property type="entry name" value="BZIP DOMAIN-CONTAINING PROTEIN-RELATED"/>
    <property type="match status" value="1"/>
</dbReference>
<evidence type="ECO:0000313" key="2">
    <source>
        <dbReference type="Proteomes" id="UP001149074"/>
    </source>
</evidence>
<dbReference type="GeneID" id="81361550"/>
<protein>
    <submittedName>
        <fullName evidence="1">Uncharacterized protein</fullName>
    </submittedName>
</protein>
<dbReference type="Proteomes" id="UP001149074">
    <property type="component" value="Unassembled WGS sequence"/>
</dbReference>
<dbReference type="RefSeq" id="XP_056469987.1">
    <property type="nucleotide sequence ID" value="XM_056622571.1"/>
</dbReference>